<dbReference type="Proteomes" id="UP000450599">
    <property type="component" value="Unassembled WGS sequence"/>
</dbReference>
<dbReference type="AlphaFoldDB" id="A0A6I2NG41"/>
<feature type="transmembrane region" description="Helical" evidence="2">
    <location>
        <begin position="221"/>
        <end position="239"/>
    </location>
</feature>
<keyword evidence="2" id="KW-0812">Transmembrane</keyword>
<evidence type="ECO:0000256" key="2">
    <source>
        <dbReference type="SAM" id="Phobius"/>
    </source>
</evidence>
<feature type="coiled-coil region" evidence="1">
    <location>
        <begin position="299"/>
        <end position="354"/>
    </location>
</feature>
<organism evidence="3 4">
    <name type="scientific">Parabacteroides distasonis</name>
    <dbReference type="NCBI Taxonomy" id="823"/>
    <lineage>
        <taxon>Bacteria</taxon>
        <taxon>Pseudomonadati</taxon>
        <taxon>Bacteroidota</taxon>
        <taxon>Bacteroidia</taxon>
        <taxon>Bacteroidales</taxon>
        <taxon>Tannerellaceae</taxon>
        <taxon>Parabacteroides</taxon>
    </lineage>
</organism>
<comment type="caution">
    <text evidence="3">The sequence shown here is derived from an EMBL/GenBank/DDBJ whole genome shotgun (WGS) entry which is preliminary data.</text>
</comment>
<accession>A0A6I2NG41</accession>
<dbReference type="RefSeq" id="WP_154400038.1">
    <property type="nucleotide sequence ID" value="NZ_WKMW01000028.1"/>
</dbReference>
<protein>
    <submittedName>
        <fullName evidence="3">Uncharacterized protein</fullName>
    </submittedName>
</protein>
<dbReference type="EMBL" id="WKMW01000028">
    <property type="protein sequence ID" value="MRY86711.1"/>
    <property type="molecule type" value="Genomic_DNA"/>
</dbReference>
<gene>
    <name evidence="3" type="ORF">GKD58_21105</name>
</gene>
<dbReference type="Gene3D" id="1.10.287.1490">
    <property type="match status" value="1"/>
</dbReference>
<proteinExistence type="predicted"/>
<reference evidence="3 4" key="1">
    <citation type="journal article" date="2019" name="Nat. Med.">
        <title>A library of human gut bacterial isolates paired with longitudinal multiomics data enables mechanistic microbiome research.</title>
        <authorList>
            <person name="Poyet M."/>
            <person name="Groussin M."/>
            <person name="Gibbons S.M."/>
            <person name="Avila-Pacheco J."/>
            <person name="Jiang X."/>
            <person name="Kearney S.M."/>
            <person name="Perrotta A.R."/>
            <person name="Berdy B."/>
            <person name="Zhao S."/>
            <person name="Lieberman T.D."/>
            <person name="Swanson P.K."/>
            <person name="Smith M."/>
            <person name="Roesemann S."/>
            <person name="Alexander J.E."/>
            <person name="Rich S.A."/>
            <person name="Livny J."/>
            <person name="Vlamakis H."/>
            <person name="Clish C."/>
            <person name="Bullock K."/>
            <person name="Deik A."/>
            <person name="Scott J."/>
            <person name="Pierce K.A."/>
            <person name="Xavier R.J."/>
            <person name="Alm E.J."/>
        </authorList>
    </citation>
    <scope>NUCLEOTIDE SEQUENCE [LARGE SCALE GENOMIC DNA]</scope>
    <source>
        <strain evidence="3 4">BIOML-A11</strain>
    </source>
</reference>
<keyword evidence="1" id="KW-0175">Coiled coil</keyword>
<keyword evidence="2" id="KW-0472">Membrane</keyword>
<evidence type="ECO:0000256" key="1">
    <source>
        <dbReference type="SAM" id="Coils"/>
    </source>
</evidence>
<name>A0A6I2NG41_PARDI</name>
<feature type="coiled-coil region" evidence="1">
    <location>
        <begin position="195"/>
        <end position="263"/>
    </location>
</feature>
<keyword evidence="2" id="KW-1133">Transmembrane helix</keyword>
<evidence type="ECO:0000313" key="3">
    <source>
        <dbReference type="EMBL" id="MRY86711.1"/>
    </source>
</evidence>
<sequence length="483" mass="55523">MMNCNIYFFIGTQKGYSQYPSNYSKDIISNILAKTDRKKNLSQFAISINGKLAYMTYQYRYSDSKYFGICCEYNNVVPTNFEYLFEFFDNIVQDVLTKGEIIHYDSAGIISPSIDYISDKIELVNYYGNYISNHFNDKLAKFINLPSQNYTSEKKKVVVLAYDDKYTQLMDLLNTYDNVVISRDNPYVLGYANTLKKSNEKISLLETELAKINRQKKQYRMVVFLILAVVACLVALYSFNSNIQTLTGDLSQRNEEIKELNQDLFLANGKIDTMSVEIAEQNYVIGDLKKEVSQNNRSIDSLNNAIISQENLINDLRTNLSSVNSKLSSTSNQLSTAKSNLEDTKRKLSNYQNKVGENFPLIINNIELANYTKDRGKVLSDYGKPIYSNKSRWIWFRINYDGMVSGTKKLYYRIYDSDGDLKTCSTSPSGFSHSTQEYIYQGTNTSALFGWGSDSSGSWRKGKYRIEIWYEDICLKSKSFTIL</sequence>
<evidence type="ECO:0000313" key="4">
    <source>
        <dbReference type="Proteomes" id="UP000450599"/>
    </source>
</evidence>